<keyword evidence="1" id="KW-1185">Reference proteome</keyword>
<sequence length="118" mass="13255">MIRREKGKTLYCPMELMTICDFNGSGPINRCLRLTNLTKKGAVKAICAQRADREAEVRARPRTERTSGTGAIRFDERSMEVESRIEGAGNELCRPIYAAGCETSRYLIPANCLHWCAK</sequence>
<reference evidence="1" key="1">
    <citation type="submission" date="2014-05" db="EMBL/GenBank/DDBJ databases">
        <title>The genome and life-stage specific transcriptomes of Globodera pallida elucidate key aspects of plant parasitism by a cyst nematode.</title>
        <authorList>
            <person name="Cotton J.A."/>
            <person name="Lilley C.J."/>
            <person name="Jones L.M."/>
            <person name="Kikuchi T."/>
            <person name="Reid A.J."/>
            <person name="Thorpe P."/>
            <person name="Tsai I.J."/>
            <person name="Beasley H."/>
            <person name="Blok V."/>
            <person name="Cock P.J.A."/>
            <person name="Van den Akker S.E."/>
            <person name="Holroyd N."/>
            <person name="Hunt M."/>
            <person name="Mantelin S."/>
            <person name="Naghra H."/>
            <person name="Pain A."/>
            <person name="Palomares-Rius J.E."/>
            <person name="Zarowiecki M."/>
            <person name="Berriman M."/>
            <person name="Jones J.T."/>
            <person name="Urwin P.E."/>
        </authorList>
    </citation>
    <scope>NUCLEOTIDE SEQUENCE [LARGE SCALE GENOMIC DNA]</scope>
    <source>
        <strain evidence="1">Lindley</strain>
    </source>
</reference>
<dbReference type="Proteomes" id="UP000050741">
    <property type="component" value="Unassembled WGS sequence"/>
</dbReference>
<name>A0A183BU80_GLOPA</name>
<dbReference type="WBParaSite" id="GPLIN_000416600">
    <property type="protein sequence ID" value="GPLIN_000416600"/>
    <property type="gene ID" value="GPLIN_000416600"/>
</dbReference>
<dbReference type="AlphaFoldDB" id="A0A183BU80"/>
<accession>A0A183BU80</accession>
<protein>
    <submittedName>
        <fullName evidence="2">Uncharacterized protein</fullName>
    </submittedName>
</protein>
<evidence type="ECO:0000313" key="2">
    <source>
        <dbReference type="WBParaSite" id="GPLIN_000416600"/>
    </source>
</evidence>
<organism evidence="1 2">
    <name type="scientific">Globodera pallida</name>
    <name type="common">Potato cyst nematode worm</name>
    <name type="synonym">Heterodera pallida</name>
    <dbReference type="NCBI Taxonomy" id="36090"/>
    <lineage>
        <taxon>Eukaryota</taxon>
        <taxon>Metazoa</taxon>
        <taxon>Ecdysozoa</taxon>
        <taxon>Nematoda</taxon>
        <taxon>Chromadorea</taxon>
        <taxon>Rhabditida</taxon>
        <taxon>Tylenchina</taxon>
        <taxon>Tylenchomorpha</taxon>
        <taxon>Tylenchoidea</taxon>
        <taxon>Heteroderidae</taxon>
        <taxon>Heteroderinae</taxon>
        <taxon>Globodera</taxon>
    </lineage>
</organism>
<evidence type="ECO:0000313" key="1">
    <source>
        <dbReference type="Proteomes" id="UP000050741"/>
    </source>
</evidence>
<proteinExistence type="predicted"/>
<reference evidence="2" key="2">
    <citation type="submission" date="2016-06" db="UniProtKB">
        <authorList>
            <consortium name="WormBaseParasite"/>
        </authorList>
    </citation>
    <scope>IDENTIFICATION</scope>
</reference>